<protein>
    <submittedName>
        <fullName evidence="1">Uncharacterized protein</fullName>
    </submittedName>
</protein>
<dbReference type="EMBL" id="CAUJNA010000642">
    <property type="protein sequence ID" value="CAJ1379574.1"/>
    <property type="molecule type" value="Genomic_DNA"/>
</dbReference>
<organism evidence="1 2">
    <name type="scientific">Effrenium voratum</name>
    <dbReference type="NCBI Taxonomy" id="2562239"/>
    <lineage>
        <taxon>Eukaryota</taxon>
        <taxon>Sar</taxon>
        <taxon>Alveolata</taxon>
        <taxon>Dinophyceae</taxon>
        <taxon>Suessiales</taxon>
        <taxon>Symbiodiniaceae</taxon>
        <taxon>Effrenium</taxon>
    </lineage>
</organism>
<evidence type="ECO:0000313" key="1">
    <source>
        <dbReference type="EMBL" id="CAJ1379574.1"/>
    </source>
</evidence>
<comment type="caution">
    <text evidence="1">The sequence shown here is derived from an EMBL/GenBank/DDBJ whole genome shotgun (WGS) entry which is preliminary data.</text>
</comment>
<accession>A0AA36MTD1</accession>
<sequence>MAALDPRIPCLGRFIKHWASRRRINNRSEGTLSTYTLILQLFYAMQKRDPPVLPLVTHILKGLEGNPGEVPKAVNRLQLPPEMDDRSGELRSLPFLTDPMMIREDGRFCEQNTESLGELLRGFFQLWGHQ</sequence>
<dbReference type="GO" id="GO:0031123">
    <property type="term" value="P:RNA 3'-end processing"/>
    <property type="evidence" value="ECO:0007669"/>
    <property type="project" value="TreeGrafter"/>
</dbReference>
<dbReference type="GO" id="GO:0016779">
    <property type="term" value="F:nucleotidyltransferase activity"/>
    <property type="evidence" value="ECO:0007669"/>
    <property type="project" value="TreeGrafter"/>
</dbReference>
<keyword evidence="2" id="KW-1185">Reference proteome</keyword>
<proteinExistence type="predicted"/>
<dbReference type="SUPFAM" id="SSF81631">
    <property type="entry name" value="PAP/OAS1 substrate-binding domain"/>
    <property type="match status" value="1"/>
</dbReference>
<evidence type="ECO:0000313" key="2">
    <source>
        <dbReference type="Proteomes" id="UP001178507"/>
    </source>
</evidence>
<reference evidence="1" key="1">
    <citation type="submission" date="2023-08" db="EMBL/GenBank/DDBJ databases">
        <authorList>
            <person name="Chen Y."/>
            <person name="Shah S."/>
            <person name="Dougan E. K."/>
            <person name="Thang M."/>
            <person name="Chan C."/>
        </authorList>
    </citation>
    <scope>NUCLEOTIDE SEQUENCE</scope>
</reference>
<dbReference type="AlphaFoldDB" id="A0AA36MTD1"/>
<dbReference type="PANTHER" id="PTHR12271">
    <property type="entry name" value="POLY A POLYMERASE CID PAP -RELATED"/>
    <property type="match status" value="1"/>
</dbReference>
<dbReference type="PANTHER" id="PTHR12271:SF40">
    <property type="entry name" value="POLY(A) RNA POLYMERASE GLD2"/>
    <property type="match status" value="1"/>
</dbReference>
<dbReference type="Proteomes" id="UP001178507">
    <property type="component" value="Unassembled WGS sequence"/>
</dbReference>
<gene>
    <name evidence="1" type="ORF">EVOR1521_LOCUS7769</name>
</gene>
<name>A0AA36MTD1_9DINO</name>
<dbReference type="Gene3D" id="1.10.1410.10">
    <property type="match status" value="1"/>
</dbReference>
<feature type="non-terminal residue" evidence="1">
    <location>
        <position position="130"/>
    </location>
</feature>